<protein>
    <submittedName>
        <fullName evidence="3">Uncharacterized protein</fullName>
    </submittedName>
</protein>
<feature type="compositionally biased region" description="Low complexity" evidence="1">
    <location>
        <begin position="102"/>
        <end position="135"/>
    </location>
</feature>
<proteinExistence type="predicted"/>
<dbReference type="Proteomes" id="UP000758603">
    <property type="component" value="Unassembled WGS sequence"/>
</dbReference>
<feature type="compositionally biased region" description="Low complexity" evidence="1">
    <location>
        <begin position="152"/>
        <end position="184"/>
    </location>
</feature>
<gene>
    <name evidence="3" type="ORF">BKA67DRAFT_658773</name>
</gene>
<keyword evidence="4" id="KW-1185">Reference proteome</keyword>
<feature type="chain" id="PRO_5040297428" evidence="2">
    <location>
        <begin position="20"/>
        <end position="207"/>
    </location>
</feature>
<reference evidence="3" key="1">
    <citation type="journal article" date="2021" name="Nat. Commun.">
        <title>Genetic determinants of endophytism in the Arabidopsis root mycobiome.</title>
        <authorList>
            <person name="Mesny F."/>
            <person name="Miyauchi S."/>
            <person name="Thiergart T."/>
            <person name="Pickel B."/>
            <person name="Atanasova L."/>
            <person name="Karlsson M."/>
            <person name="Huettel B."/>
            <person name="Barry K.W."/>
            <person name="Haridas S."/>
            <person name="Chen C."/>
            <person name="Bauer D."/>
            <person name="Andreopoulos W."/>
            <person name="Pangilinan J."/>
            <person name="LaButti K."/>
            <person name="Riley R."/>
            <person name="Lipzen A."/>
            <person name="Clum A."/>
            <person name="Drula E."/>
            <person name="Henrissat B."/>
            <person name="Kohler A."/>
            <person name="Grigoriev I.V."/>
            <person name="Martin F.M."/>
            <person name="Hacquard S."/>
        </authorList>
    </citation>
    <scope>NUCLEOTIDE SEQUENCE</scope>
    <source>
        <strain evidence="3">MPI-SDFR-AT-0073</strain>
    </source>
</reference>
<comment type="caution">
    <text evidence="3">The sequence shown here is derived from an EMBL/GenBank/DDBJ whole genome shotgun (WGS) entry which is preliminary data.</text>
</comment>
<feature type="region of interest" description="Disordered" evidence="1">
    <location>
        <begin position="102"/>
        <end position="184"/>
    </location>
</feature>
<evidence type="ECO:0000313" key="4">
    <source>
        <dbReference type="Proteomes" id="UP000758603"/>
    </source>
</evidence>
<dbReference type="AlphaFoldDB" id="A0A9P8ULP8"/>
<sequence length="207" mass="20218">MQLIKTLIFLATVTSGAMAAVRQAAVARGGTEQVVAYYDFECDCTTTTTVTVSGGVTVYPTIDSATPPTTISTACTFDNTTPGGYPIPTLATTTVTGVTSTISTVPSGTGSTGVSPPAGGSVPPGATVPPTVTSTRPNPATPTIITGSATHSSSVTLSVSSSSTDTGSGPSTLTPEAPPTSTASSAGAAHQTVYLGLLGAAAFALVI</sequence>
<dbReference type="EMBL" id="JAGPXC010000004">
    <property type="protein sequence ID" value="KAH6654476.1"/>
    <property type="molecule type" value="Genomic_DNA"/>
</dbReference>
<evidence type="ECO:0000256" key="2">
    <source>
        <dbReference type="SAM" id="SignalP"/>
    </source>
</evidence>
<feature type="signal peptide" evidence="2">
    <location>
        <begin position="1"/>
        <end position="19"/>
    </location>
</feature>
<evidence type="ECO:0000313" key="3">
    <source>
        <dbReference type="EMBL" id="KAH6654476.1"/>
    </source>
</evidence>
<accession>A0A9P8ULP8</accession>
<dbReference type="GeneID" id="70136229"/>
<keyword evidence="2" id="KW-0732">Signal</keyword>
<feature type="compositionally biased region" description="Polar residues" evidence="1">
    <location>
        <begin position="136"/>
        <end position="151"/>
    </location>
</feature>
<organism evidence="3 4">
    <name type="scientific">Truncatella angustata</name>
    <dbReference type="NCBI Taxonomy" id="152316"/>
    <lineage>
        <taxon>Eukaryota</taxon>
        <taxon>Fungi</taxon>
        <taxon>Dikarya</taxon>
        <taxon>Ascomycota</taxon>
        <taxon>Pezizomycotina</taxon>
        <taxon>Sordariomycetes</taxon>
        <taxon>Xylariomycetidae</taxon>
        <taxon>Amphisphaeriales</taxon>
        <taxon>Sporocadaceae</taxon>
        <taxon>Truncatella</taxon>
    </lineage>
</organism>
<name>A0A9P8ULP8_9PEZI</name>
<evidence type="ECO:0000256" key="1">
    <source>
        <dbReference type="SAM" id="MobiDB-lite"/>
    </source>
</evidence>
<dbReference type="RefSeq" id="XP_045958746.1">
    <property type="nucleotide sequence ID" value="XM_046107338.1"/>
</dbReference>